<evidence type="ECO:0000313" key="2">
    <source>
        <dbReference type="Proteomes" id="UP000887574"/>
    </source>
</evidence>
<evidence type="ECO:0000259" key="1">
    <source>
        <dbReference type="Pfam" id="PF01073"/>
    </source>
</evidence>
<proteinExistence type="predicted"/>
<dbReference type="AlphaFoldDB" id="A0A915EWK6"/>
<reference evidence="3" key="1">
    <citation type="submission" date="2022-11" db="UniProtKB">
        <authorList>
            <consortium name="WormBaseParasite"/>
        </authorList>
    </citation>
    <scope>IDENTIFICATION</scope>
</reference>
<dbReference type="WBParaSite" id="jg9788">
    <property type="protein sequence ID" value="jg9788"/>
    <property type="gene ID" value="jg9788"/>
</dbReference>
<accession>A0A915EWK6</accession>
<dbReference type="SUPFAM" id="SSF51735">
    <property type="entry name" value="NAD(P)-binding Rossmann-fold domains"/>
    <property type="match status" value="1"/>
</dbReference>
<dbReference type="Proteomes" id="UP000887574">
    <property type="component" value="Unplaced"/>
</dbReference>
<evidence type="ECO:0000313" key="3">
    <source>
        <dbReference type="WBParaSite" id="jg9788"/>
    </source>
</evidence>
<feature type="domain" description="3-beta hydroxysteroid dehydrogenase/isomerase" evidence="1">
    <location>
        <begin position="5"/>
        <end position="167"/>
    </location>
</feature>
<sequence length="172" mass="19360">MLTIAITGANGFVAQHFIRRLQENSIDSISEIRTIDRKSFSPIFSFANRIPWCITVVIWSKILADWRQFLPAVILLDVEKLNEDYMRDNLNATEKLLDAMFSANVQNLIFVGDAYANLPPGDNFGPSEVMHTNLESSFLLGHYGESVSRAEMCARKQVGKTLPNGETFQGLF</sequence>
<dbReference type="Pfam" id="PF01073">
    <property type="entry name" value="3Beta_HSD"/>
    <property type="match status" value="1"/>
</dbReference>
<protein>
    <submittedName>
        <fullName evidence="3">3-beta hydroxysteroid dehydrogenase/isomerase domain-containing protein</fullName>
    </submittedName>
</protein>
<dbReference type="GO" id="GO:0016616">
    <property type="term" value="F:oxidoreductase activity, acting on the CH-OH group of donors, NAD or NADP as acceptor"/>
    <property type="evidence" value="ECO:0007669"/>
    <property type="project" value="InterPro"/>
</dbReference>
<keyword evidence="2" id="KW-1185">Reference proteome</keyword>
<dbReference type="GO" id="GO:0006694">
    <property type="term" value="P:steroid biosynthetic process"/>
    <property type="evidence" value="ECO:0007669"/>
    <property type="project" value="InterPro"/>
</dbReference>
<name>A0A915EWK6_9BILA</name>
<dbReference type="InterPro" id="IPR036291">
    <property type="entry name" value="NAD(P)-bd_dom_sf"/>
</dbReference>
<dbReference type="InterPro" id="IPR002225">
    <property type="entry name" value="3Beta_OHSteriod_DH/Estase"/>
</dbReference>
<organism evidence="2 3">
    <name type="scientific">Ditylenchus dipsaci</name>
    <dbReference type="NCBI Taxonomy" id="166011"/>
    <lineage>
        <taxon>Eukaryota</taxon>
        <taxon>Metazoa</taxon>
        <taxon>Ecdysozoa</taxon>
        <taxon>Nematoda</taxon>
        <taxon>Chromadorea</taxon>
        <taxon>Rhabditida</taxon>
        <taxon>Tylenchina</taxon>
        <taxon>Tylenchomorpha</taxon>
        <taxon>Sphaerularioidea</taxon>
        <taxon>Anguinidae</taxon>
        <taxon>Anguininae</taxon>
        <taxon>Ditylenchus</taxon>
    </lineage>
</organism>
<dbReference type="Gene3D" id="3.40.50.720">
    <property type="entry name" value="NAD(P)-binding Rossmann-like Domain"/>
    <property type="match status" value="1"/>
</dbReference>